<evidence type="ECO:0000313" key="1">
    <source>
        <dbReference type="EMBL" id="WPA97375.1"/>
    </source>
</evidence>
<proteinExistence type="predicted"/>
<sequence length="98" mass="11300">MVRTRDPLDPPELPNQFVQPVHSYYELLAEIQDFHRMWSEKSRSWNSQGVTAETRLAVLAVPNARNKKELRNHIHPIDPTFPARFVVGGSHKPTSDIE</sequence>
<accession>A0ABZ0NCW8</accession>
<dbReference type="RefSeq" id="XP_065458234.1">
    <property type="nucleotide sequence ID" value="XM_065602162.1"/>
</dbReference>
<protein>
    <submittedName>
        <fullName evidence="1">Uncharacterized protein</fullName>
    </submittedName>
</protein>
<organism evidence="1 2">
    <name type="scientific">Cercospora beticola</name>
    <name type="common">Sugarbeet leaf spot fungus</name>
    <dbReference type="NCBI Taxonomy" id="122368"/>
    <lineage>
        <taxon>Eukaryota</taxon>
        <taxon>Fungi</taxon>
        <taxon>Dikarya</taxon>
        <taxon>Ascomycota</taxon>
        <taxon>Pezizomycotina</taxon>
        <taxon>Dothideomycetes</taxon>
        <taxon>Dothideomycetidae</taxon>
        <taxon>Mycosphaerellales</taxon>
        <taxon>Mycosphaerellaceae</taxon>
        <taxon>Cercospora</taxon>
    </lineage>
</organism>
<gene>
    <name evidence="1" type="ORF">RHO25_001984</name>
</gene>
<dbReference type="GeneID" id="90643776"/>
<keyword evidence="2" id="KW-1185">Reference proteome</keyword>
<dbReference type="Proteomes" id="UP001302367">
    <property type="component" value="Chromosome 1"/>
</dbReference>
<dbReference type="EMBL" id="CP134184">
    <property type="protein sequence ID" value="WPA97375.1"/>
    <property type="molecule type" value="Genomic_DNA"/>
</dbReference>
<evidence type="ECO:0000313" key="2">
    <source>
        <dbReference type="Proteomes" id="UP001302367"/>
    </source>
</evidence>
<name>A0ABZ0NCW8_CERBT</name>
<reference evidence="1 2" key="1">
    <citation type="submission" date="2023-09" db="EMBL/GenBank/DDBJ databases">
        <title>Complete-Gapless Cercospora beticola genome.</title>
        <authorList>
            <person name="Wyatt N.A."/>
            <person name="Spanner R.E."/>
            <person name="Bolton M.D."/>
        </authorList>
    </citation>
    <scope>NUCLEOTIDE SEQUENCE [LARGE SCALE GENOMIC DNA]</scope>
    <source>
        <strain evidence="1">Cb09-40</strain>
    </source>
</reference>